<feature type="transmembrane region" description="Helical" evidence="2">
    <location>
        <begin position="129"/>
        <end position="149"/>
    </location>
</feature>
<keyword evidence="4" id="KW-1185">Reference proteome</keyword>
<dbReference type="InterPro" id="IPR011990">
    <property type="entry name" value="TPR-like_helical_dom_sf"/>
</dbReference>
<dbReference type="AlphaFoldDB" id="A0A4R1HAH0"/>
<comment type="caution">
    <text evidence="3">The sequence shown here is derived from an EMBL/GenBank/DDBJ whole genome shotgun (WGS) entry which is preliminary data.</text>
</comment>
<keyword evidence="2" id="KW-0812">Transmembrane</keyword>
<feature type="transmembrane region" description="Helical" evidence="2">
    <location>
        <begin position="72"/>
        <end position="90"/>
    </location>
</feature>
<feature type="transmembrane region" description="Helical" evidence="2">
    <location>
        <begin position="161"/>
        <end position="181"/>
    </location>
</feature>
<protein>
    <submittedName>
        <fullName evidence="3">Tetratricopeptide repeat protein</fullName>
    </submittedName>
</protein>
<gene>
    <name evidence="3" type="ORF">DFR30_0376</name>
</gene>
<dbReference type="EMBL" id="SMFX01000001">
    <property type="protein sequence ID" value="TCK17155.1"/>
    <property type="molecule type" value="Genomic_DNA"/>
</dbReference>
<evidence type="ECO:0000313" key="4">
    <source>
        <dbReference type="Proteomes" id="UP000295707"/>
    </source>
</evidence>
<keyword evidence="2" id="KW-0472">Membrane</keyword>
<proteinExistence type="predicted"/>
<feature type="repeat" description="TPR" evidence="1">
    <location>
        <begin position="381"/>
        <end position="414"/>
    </location>
</feature>
<dbReference type="SUPFAM" id="SSF48452">
    <property type="entry name" value="TPR-like"/>
    <property type="match status" value="1"/>
</dbReference>
<feature type="transmembrane region" description="Helical" evidence="2">
    <location>
        <begin position="12"/>
        <end position="30"/>
    </location>
</feature>
<feature type="transmembrane region" description="Helical" evidence="2">
    <location>
        <begin position="42"/>
        <end position="60"/>
    </location>
</feature>
<dbReference type="SMART" id="SM00028">
    <property type="entry name" value="TPR"/>
    <property type="match status" value="2"/>
</dbReference>
<sequence length="438" mass="50179">MIEGNAHRYTATLLFILITGTYVTLAIYYPVDYIRATYEDMYGEWTQTFLFATAFVLSLLLTTSPNRRQRPFFILLSIALFYVVMEEISWGQRLFGFETPDFFRRYNLQDETNIHNLLVGPVSTLTKQFIEYALASALTLYGLVYPLLIRARWQPALTLESSGLVAPPLYLWPFFVTAAFLELGQLNFNEAEIAEVLIAFALAAMSAHYWLLRHQPETLGNSIPSWKIALLMTGILGGAIALATVTTNSMLSDPGKAPRIQGRLLNGYEKFAHRYERYDQWQTALKLYLAVHRKEPARTSIMRKIANCYQQTGNRALFLRYNQMAIDTALKIYARNPGKVSTNLSLARSYRQRGDEARARQHLQRALRTARSRVEKNPGSAHAAYWLAKTYRDMRQYNQALSEYQRAVELDPGSTKYLKAYTYMRTRMGKAARTTVAP</sequence>
<dbReference type="Pfam" id="PF13424">
    <property type="entry name" value="TPR_12"/>
    <property type="match status" value="1"/>
</dbReference>
<dbReference type="OrthoDB" id="7067875at2"/>
<keyword evidence="1" id="KW-0802">TPR repeat</keyword>
<dbReference type="RefSeq" id="WP_132971047.1">
    <property type="nucleotide sequence ID" value="NZ_SMFX01000001.1"/>
</dbReference>
<dbReference type="PROSITE" id="PS50005">
    <property type="entry name" value="TPR"/>
    <property type="match status" value="1"/>
</dbReference>
<evidence type="ECO:0000313" key="3">
    <source>
        <dbReference type="EMBL" id="TCK17155.1"/>
    </source>
</evidence>
<dbReference type="Gene3D" id="1.25.40.10">
    <property type="entry name" value="Tetratricopeptide repeat domain"/>
    <property type="match status" value="2"/>
</dbReference>
<evidence type="ECO:0000256" key="1">
    <source>
        <dbReference type="PROSITE-ProRule" id="PRU00339"/>
    </source>
</evidence>
<keyword evidence="2" id="KW-1133">Transmembrane helix</keyword>
<dbReference type="Proteomes" id="UP000295707">
    <property type="component" value="Unassembled WGS sequence"/>
</dbReference>
<feature type="transmembrane region" description="Helical" evidence="2">
    <location>
        <begin position="193"/>
        <end position="212"/>
    </location>
</feature>
<feature type="transmembrane region" description="Helical" evidence="2">
    <location>
        <begin position="224"/>
        <end position="245"/>
    </location>
</feature>
<organism evidence="3 4">
    <name type="scientific">Thiogranum longum</name>
    <dbReference type="NCBI Taxonomy" id="1537524"/>
    <lineage>
        <taxon>Bacteria</taxon>
        <taxon>Pseudomonadati</taxon>
        <taxon>Pseudomonadota</taxon>
        <taxon>Gammaproteobacteria</taxon>
        <taxon>Chromatiales</taxon>
        <taxon>Ectothiorhodospiraceae</taxon>
        <taxon>Thiogranum</taxon>
    </lineage>
</organism>
<dbReference type="PROSITE" id="PS50293">
    <property type="entry name" value="TPR_REGION"/>
    <property type="match status" value="1"/>
</dbReference>
<accession>A0A4R1HAH0</accession>
<dbReference type="InterPro" id="IPR019734">
    <property type="entry name" value="TPR_rpt"/>
</dbReference>
<evidence type="ECO:0000256" key="2">
    <source>
        <dbReference type="SAM" id="Phobius"/>
    </source>
</evidence>
<reference evidence="3 4" key="1">
    <citation type="submission" date="2019-03" db="EMBL/GenBank/DDBJ databases">
        <title>Genomic Encyclopedia of Type Strains, Phase IV (KMG-IV): sequencing the most valuable type-strain genomes for metagenomic binning, comparative biology and taxonomic classification.</title>
        <authorList>
            <person name="Goeker M."/>
        </authorList>
    </citation>
    <scope>NUCLEOTIDE SEQUENCE [LARGE SCALE GENOMIC DNA]</scope>
    <source>
        <strain evidence="3 4">DSM 19610</strain>
    </source>
</reference>
<dbReference type="PANTHER" id="PTHR12558">
    <property type="entry name" value="CELL DIVISION CYCLE 16,23,27"/>
    <property type="match status" value="1"/>
</dbReference>
<dbReference type="PANTHER" id="PTHR12558:SF13">
    <property type="entry name" value="CELL DIVISION CYCLE PROTEIN 27 HOMOLOG"/>
    <property type="match status" value="1"/>
</dbReference>
<name>A0A4R1HAH0_9GAMM</name>